<dbReference type="InterPro" id="IPR051923">
    <property type="entry name" value="Glycosyl_Hydrolase_39"/>
</dbReference>
<evidence type="ECO:0000256" key="2">
    <source>
        <dbReference type="ARBA" id="ARBA00023295"/>
    </source>
</evidence>
<dbReference type="AlphaFoldDB" id="A0A5N5V3N0"/>
<keyword evidence="5" id="KW-1185">Reference proteome</keyword>
<proteinExistence type="predicted"/>
<dbReference type="GO" id="GO:0005975">
    <property type="term" value="P:carbohydrate metabolic process"/>
    <property type="evidence" value="ECO:0007669"/>
    <property type="project" value="InterPro"/>
</dbReference>
<dbReference type="PANTHER" id="PTHR12631">
    <property type="entry name" value="ALPHA-L-IDURONIDASE"/>
    <property type="match status" value="1"/>
</dbReference>
<evidence type="ECO:0000313" key="5">
    <source>
        <dbReference type="Proteomes" id="UP000325690"/>
    </source>
</evidence>
<organism evidence="4 5">
    <name type="scientific">Mycolicibacterium phlei DSM 43239 = CCUG 21000</name>
    <dbReference type="NCBI Taxonomy" id="1226750"/>
    <lineage>
        <taxon>Bacteria</taxon>
        <taxon>Bacillati</taxon>
        <taxon>Actinomycetota</taxon>
        <taxon>Actinomycetes</taxon>
        <taxon>Mycobacteriales</taxon>
        <taxon>Mycobacteriaceae</taxon>
        <taxon>Mycolicibacterium</taxon>
    </lineage>
</organism>
<dbReference type="RefSeq" id="WP_061481476.1">
    <property type="nucleotide sequence ID" value="NZ_ANBO01000023.1"/>
</dbReference>
<dbReference type="GO" id="GO:0009341">
    <property type="term" value="C:beta-galactosidase complex"/>
    <property type="evidence" value="ECO:0007669"/>
    <property type="project" value="InterPro"/>
</dbReference>
<sequence length="513" mass="55899">MRARRIRRSSRLLTFVVALVTGVVTVAAIALALPSDTPRKVTVAQSAAIEPRPTTIGIADADIYGMSEADVDRTLRAMGNTNVKTVRLMIPWAGVEPIQGQLNWSMVDKTVNAAAARGMSILGFINSTPAWAVGPGGLPISGHPASADAYGEFAAKVAARYKGKIAAYEIWNEPNAVQFWTPSPDPAAYTALLRAAYPRIKAVDPSVTVIGGVVGSVVDWGNLIWNPVRFLKGMYEAGARDYMDALSFHPYHYSLKFSDGVPVANSPVQQLMEMRAVMVANGDSGKKIWATEYGQPTSAVDEAGQTAYLKDMWTKWQELPYTGPLYIYTTRDRNTGSSSDQDTFGLLRTNWTPKQAQQALQFAIPAGPPKSAEYQRFAQITDAAHGTVLSPVFKAGSTAWAQMRTVNTLWEIPGSGMVTSPTPVAKVALARLGVPKTKFANGYQDFTAPAPFRVWWSEATGAHWASEGFAQNYVPELGLATSDETYLNGYNRVDFQHGYMTWQPWIGFKVVLN</sequence>
<dbReference type="Pfam" id="PF02449">
    <property type="entry name" value="Glyco_hydro_42"/>
    <property type="match status" value="1"/>
</dbReference>
<evidence type="ECO:0000313" key="4">
    <source>
        <dbReference type="EMBL" id="KAB7756544.1"/>
    </source>
</evidence>
<keyword evidence="1" id="KW-0378">Hydrolase</keyword>
<feature type="domain" description="Glycoside hydrolase family 42 N-terminal" evidence="3">
    <location>
        <begin position="68"/>
        <end position="122"/>
    </location>
</feature>
<accession>A0A5N5V3N0</accession>
<comment type="caution">
    <text evidence="4">The sequence shown here is derived from an EMBL/GenBank/DDBJ whole genome shotgun (WGS) entry which is preliminary data.</text>
</comment>
<gene>
    <name evidence="4" type="ORF">MPHL21000_10730</name>
</gene>
<dbReference type="Proteomes" id="UP000325690">
    <property type="component" value="Unassembled WGS sequence"/>
</dbReference>
<keyword evidence="2" id="KW-0326">Glycosidase</keyword>
<dbReference type="PANTHER" id="PTHR12631:SF10">
    <property type="entry name" value="BETA-XYLOSIDASE-LIKE PROTEIN-RELATED"/>
    <property type="match status" value="1"/>
</dbReference>
<dbReference type="SUPFAM" id="SSF51445">
    <property type="entry name" value="(Trans)glycosidases"/>
    <property type="match status" value="1"/>
</dbReference>
<dbReference type="Gene3D" id="3.20.20.80">
    <property type="entry name" value="Glycosidases"/>
    <property type="match status" value="1"/>
</dbReference>
<dbReference type="GeneID" id="74301977"/>
<dbReference type="EMBL" id="ANBP01000012">
    <property type="protein sequence ID" value="KAB7756544.1"/>
    <property type="molecule type" value="Genomic_DNA"/>
</dbReference>
<protein>
    <recommendedName>
        <fullName evidence="3">Glycoside hydrolase family 42 N-terminal domain-containing protein</fullName>
    </recommendedName>
</protein>
<evidence type="ECO:0000259" key="3">
    <source>
        <dbReference type="Pfam" id="PF02449"/>
    </source>
</evidence>
<evidence type="ECO:0000256" key="1">
    <source>
        <dbReference type="ARBA" id="ARBA00022801"/>
    </source>
</evidence>
<dbReference type="InterPro" id="IPR017853">
    <property type="entry name" value="GH"/>
</dbReference>
<dbReference type="GO" id="GO:0004565">
    <property type="term" value="F:beta-galactosidase activity"/>
    <property type="evidence" value="ECO:0007669"/>
    <property type="project" value="InterPro"/>
</dbReference>
<reference evidence="4 5" key="1">
    <citation type="submission" date="2012-10" db="EMBL/GenBank/DDBJ databases">
        <title>The draft sequence of the Mycobacterium pheli genome.</title>
        <authorList>
            <person name="Pettersson B.M.F."/>
            <person name="Das S."/>
            <person name="Dasgupta S."/>
            <person name="Bhattacharya A."/>
            <person name="Kirsebom L.A."/>
        </authorList>
    </citation>
    <scope>NUCLEOTIDE SEQUENCE [LARGE SCALE GENOMIC DNA]</scope>
    <source>
        <strain evidence="4 5">CCUG 21000</strain>
    </source>
</reference>
<name>A0A5N5V3N0_MYCPH</name>
<dbReference type="InterPro" id="IPR013529">
    <property type="entry name" value="Glyco_hydro_42_N"/>
</dbReference>